<feature type="compositionally biased region" description="Low complexity" evidence="1">
    <location>
        <begin position="117"/>
        <end position="132"/>
    </location>
</feature>
<reference evidence="2" key="2">
    <citation type="submission" date="2020-09" db="EMBL/GenBank/DDBJ databases">
        <authorList>
            <person name="Sun Q."/>
            <person name="Ohkuma M."/>
        </authorList>
    </citation>
    <scope>NUCLEOTIDE SEQUENCE</scope>
    <source>
        <strain evidence="2">JCM 14371</strain>
    </source>
</reference>
<dbReference type="RefSeq" id="WP_188960760.1">
    <property type="nucleotide sequence ID" value="NZ_BMOE01000001.1"/>
</dbReference>
<evidence type="ECO:0000313" key="3">
    <source>
        <dbReference type="Proteomes" id="UP000635726"/>
    </source>
</evidence>
<feature type="region of interest" description="Disordered" evidence="1">
    <location>
        <begin position="105"/>
        <end position="140"/>
    </location>
</feature>
<keyword evidence="3" id="KW-1185">Reference proteome</keyword>
<accession>A0A917UKZ9</accession>
<reference evidence="2" key="1">
    <citation type="journal article" date="2014" name="Int. J. Syst. Evol. Microbiol.">
        <title>Complete genome sequence of Corynebacterium casei LMG S-19264T (=DSM 44701T), isolated from a smear-ripened cheese.</title>
        <authorList>
            <consortium name="US DOE Joint Genome Institute (JGI-PGF)"/>
            <person name="Walter F."/>
            <person name="Albersmeier A."/>
            <person name="Kalinowski J."/>
            <person name="Ruckert C."/>
        </authorList>
    </citation>
    <scope>NUCLEOTIDE SEQUENCE</scope>
    <source>
        <strain evidence="2">JCM 14371</strain>
    </source>
</reference>
<sequence length="140" mass="14751">MHTALKLRNGTTLTVHAWSYANAASAMSNYLSLLQALRALQQDASMAQEAQALTDIVAADAGVQTEQLHASDLGPLLEVIHELNDVEDLLGKPLALLVRALTALQKAQEPEPEESEPNAPSGNATPPNSSPSSAPPPTRP</sequence>
<protein>
    <submittedName>
        <fullName evidence="2">Uncharacterized protein</fullName>
    </submittedName>
</protein>
<dbReference type="EMBL" id="BMOE01000001">
    <property type="protein sequence ID" value="GGJ65357.1"/>
    <property type="molecule type" value="Genomic_DNA"/>
</dbReference>
<comment type="caution">
    <text evidence="2">The sequence shown here is derived from an EMBL/GenBank/DDBJ whole genome shotgun (WGS) entry which is preliminary data.</text>
</comment>
<evidence type="ECO:0000313" key="2">
    <source>
        <dbReference type="EMBL" id="GGJ65357.1"/>
    </source>
</evidence>
<dbReference type="AlphaFoldDB" id="A0A917UKZ9"/>
<dbReference type="Proteomes" id="UP000635726">
    <property type="component" value="Unassembled WGS sequence"/>
</dbReference>
<name>A0A917UKZ9_9DEIO</name>
<evidence type="ECO:0000256" key="1">
    <source>
        <dbReference type="SAM" id="MobiDB-lite"/>
    </source>
</evidence>
<organism evidence="2 3">
    <name type="scientific">Deinococcus aquiradiocola</name>
    <dbReference type="NCBI Taxonomy" id="393059"/>
    <lineage>
        <taxon>Bacteria</taxon>
        <taxon>Thermotogati</taxon>
        <taxon>Deinococcota</taxon>
        <taxon>Deinococci</taxon>
        <taxon>Deinococcales</taxon>
        <taxon>Deinococcaceae</taxon>
        <taxon>Deinococcus</taxon>
    </lineage>
</organism>
<proteinExistence type="predicted"/>
<gene>
    <name evidence="2" type="ORF">GCM10008939_06600</name>
</gene>